<organism evidence="2 3">
    <name type="scientific">Piloderma croceum (strain F 1598)</name>
    <dbReference type="NCBI Taxonomy" id="765440"/>
    <lineage>
        <taxon>Eukaryota</taxon>
        <taxon>Fungi</taxon>
        <taxon>Dikarya</taxon>
        <taxon>Basidiomycota</taxon>
        <taxon>Agaricomycotina</taxon>
        <taxon>Agaricomycetes</taxon>
        <taxon>Agaricomycetidae</taxon>
        <taxon>Atheliales</taxon>
        <taxon>Atheliaceae</taxon>
        <taxon>Piloderma</taxon>
    </lineage>
</organism>
<sequence>MKPTSIFVAVGLAFCQLAAAAPKPESVNSISVQWWNQTNFTGASDTGDAMPGECYGIEDPFRGTIQSLQVDSDSTCNFFTTLALVYYPSSLTERGWVIFRSFTPTISTATSVRINQDKNRY</sequence>
<keyword evidence="3" id="KW-1185">Reference proteome</keyword>
<name>A0A0C3GJ96_PILCF</name>
<keyword evidence="1" id="KW-0732">Signal</keyword>
<evidence type="ECO:0000313" key="3">
    <source>
        <dbReference type="Proteomes" id="UP000054166"/>
    </source>
</evidence>
<gene>
    <name evidence="2" type="ORF">PILCRDRAFT_821</name>
</gene>
<reference evidence="2 3" key="1">
    <citation type="submission" date="2014-04" db="EMBL/GenBank/DDBJ databases">
        <authorList>
            <consortium name="DOE Joint Genome Institute"/>
            <person name="Kuo A."/>
            <person name="Tarkka M."/>
            <person name="Buscot F."/>
            <person name="Kohler A."/>
            <person name="Nagy L.G."/>
            <person name="Floudas D."/>
            <person name="Copeland A."/>
            <person name="Barry K.W."/>
            <person name="Cichocki N."/>
            <person name="Veneault-Fourrey C."/>
            <person name="LaButti K."/>
            <person name="Lindquist E.A."/>
            <person name="Lipzen A."/>
            <person name="Lundell T."/>
            <person name="Morin E."/>
            <person name="Murat C."/>
            <person name="Sun H."/>
            <person name="Tunlid A."/>
            <person name="Henrissat B."/>
            <person name="Grigoriev I.V."/>
            <person name="Hibbett D.S."/>
            <person name="Martin F."/>
            <person name="Nordberg H.P."/>
            <person name="Cantor M.N."/>
            <person name="Hua S.X."/>
        </authorList>
    </citation>
    <scope>NUCLEOTIDE SEQUENCE [LARGE SCALE GENOMIC DNA]</scope>
    <source>
        <strain evidence="2 3">F 1598</strain>
    </source>
</reference>
<feature type="chain" id="PRO_5002164799" evidence="1">
    <location>
        <begin position="21"/>
        <end position="121"/>
    </location>
</feature>
<accession>A0A0C3GJ96</accession>
<dbReference type="AlphaFoldDB" id="A0A0C3GJ96"/>
<protein>
    <submittedName>
        <fullName evidence="2">Uncharacterized protein</fullName>
    </submittedName>
</protein>
<evidence type="ECO:0000256" key="1">
    <source>
        <dbReference type="SAM" id="SignalP"/>
    </source>
</evidence>
<proteinExistence type="predicted"/>
<dbReference type="HOGENOM" id="CLU_2038899_0_0_1"/>
<evidence type="ECO:0000313" key="2">
    <source>
        <dbReference type="EMBL" id="KIM91704.1"/>
    </source>
</evidence>
<dbReference type="InParanoid" id="A0A0C3GJ96"/>
<feature type="signal peptide" evidence="1">
    <location>
        <begin position="1"/>
        <end position="20"/>
    </location>
</feature>
<dbReference type="Proteomes" id="UP000054166">
    <property type="component" value="Unassembled WGS sequence"/>
</dbReference>
<dbReference type="EMBL" id="KN832971">
    <property type="protein sequence ID" value="KIM91704.1"/>
    <property type="molecule type" value="Genomic_DNA"/>
</dbReference>
<reference evidence="3" key="2">
    <citation type="submission" date="2015-01" db="EMBL/GenBank/DDBJ databases">
        <title>Evolutionary Origins and Diversification of the Mycorrhizal Mutualists.</title>
        <authorList>
            <consortium name="DOE Joint Genome Institute"/>
            <consortium name="Mycorrhizal Genomics Consortium"/>
            <person name="Kohler A."/>
            <person name="Kuo A."/>
            <person name="Nagy L.G."/>
            <person name="Floudas D."/>
            <person name="Copeland A."/>
            <person name="Barry K.W."/>
            <person name="Cichocki N."/>
            <person name="Veneault-Fourrey C."/>
            <person name="LaButti K."/>
            <person name="Lindquist E.A."/>
            <person name="Lipzen A."/>
            <person name="Lundell T."/>
            <person name="Morin E."/>
            <person name="Murat C."/>
            <person name="Riley R."/>
            <person name="Ohm R."/>
            <person name="Sun H."/>
            <person name="Tunlid A."/>
            <person name="Henrissat B."/>
            <person name="Grigoriev I.V."/>
            <person name="Hibbett D.S."/>
            <person name="Martin F."/>
        </authorList>
    </citation>
    <scope>NUCLEOTIDE SEQUENCE [LARGE SCALE GENOMIC DNA]</scope>
    <source>
        <strain evidence="3">F 1598</strain>
    </source>
</reference>